<evidence type="ECO:0000259" key="7">
    <source>
        <dbReference type="PROSITE" id="PS50864"/>
    </source>
</evidence>
<dbReference type="Gene3D" id="1.10.510.10">
    <property type="entry name" value="Transferase(Phosphotransferase) domain 1"/>
    <property type="match status" value="1"/>
</dbReference>
<dbReference type="PANTHER" id="PTHR48051:SF1">
    <property type="entry name" value="RAS SUPPRESSOR PROTEIN 1"/>
    <property type="match status" value="1"/>
</dbReference>
<dbReference type="SMART" id="SM00501">
    <property type="entry name" value="BRIGHT"/>
    <property type="match status" value="1"/>
</dbReference>
<dbReference type="InterPro" id="IPR017441">
    <property type="entry name" value="Protein_kinase_ATP_BS"/>
</dbReference>
<dbReference type="InterPro" id="IPR003591">
    <property type="entry name" value="Leu-rich_rpt_typical-subtyp"/>
</dbReference>
<organism evidence="9 10">
    <name type="scientific">Apatococcus lobatus</name>
    <dbReference type="NCBI Taxonomy" id="904363"/>
    <lineage>
        <taxon>Eukaryota</taxon>
        <taxon>Viridiplantae</taxon>
        <taxon>Chlorophyta</taxon>
        <taxon>core chlorophytes</taxon>
        <taxon>Trebouxiophyceae</taxon>
        <taxon>Chlorellales</taxon>
        <taxon>Chlorellaceae</taxon>
        <taxon>Apatococcus</taxon>
    </lineage>
</organism>
<dbReference type="InterPro" id="IPR032675">
    <property type="entry name" value="LRR_dom_sf"/>
</dbReference>
<keyword evidence="10" id="KW-1185">Reference proteome</keyword>
<feature type="region of interest" description="Disordered" evidence="5">
    <location>
        <begin position="857"/>
        <end position="883"/>
    </location>
</feature>
<comment type="subcellular location">
    <subcellularLocation>
        <location evidence="1">Cytoplasm</location>
        <location evidence="1">Cytoskeleton</location>
        <location evidence="1">Cilium axoneme</location>
    </subcellularLocation>
</comment>
<evidence type="ECO:0000256" key="4">
    <source>
        <dbReference type="PROSITE-ProRule" id="PRU10141"/>
    </source>
</evidence>
<dbReference type="PROSITE" id="PS50011">
    <property type="entry name" value="PROTEIN_KINASE_DOM"/>
    <property type="match status" value="1"/>
</dbReference>
<dbReference type="GO" id="GO:0005930">
    <property type="term" value="C:axoneme"/>
    <property type="evidence" value="ECO:0007669"/>
    <property type="project" value="UniProtKB-SubCell"/>
</dbReference>
<dbReference type="GO" id="GO:0004672">
    <property type="term" value="F:protein kinase activity"/>
    <property type="evidence" value="ECO:0007669"/>
    <property type="project" value="InterPro"/>
</dbReference>
<reference evidence="9 10" key="1">
    <citation type="journal article" date="2024" name="Nat. Commun.">
        <title>Phylogenomics reveals the evolutionary origins of lichenization in chlorophyte algae.</title>
        <authorList>
            <person name="Puginier C."/>
            <person name="Libourel C."/>
            <person name="Otte J."/>
            <person name="Skaloud P."/>
            <person name="Haon M."/>
            <person name="Grisel S."/>
            <person name="Petersen M."/>
            <person name="Berrin J.G."/>
            <person name="Delaux P.M."/>
            <person name="Dal Grande F."/>
            <person name="Keller J."/>
        </authorList>
    </citation>
    <scope>NUCLEOTIDE SEQUENCE [LARGE SCALE GENOMIC DNA]</scope>
    <source>
        <strain evidence="9 10">SAG 2145</strain>
    </source>
</reference>
<evidence type="ECO:0000256" key="3">
    <source>
        <dbReference type="ARBA" id="ARBA00022737"/>
    </source>
</evidence>
<feature type="region of interest" description="Disordered" evidence="5">
    <location>
        <begin position="958"/>
        <end position="1027"/>
    </location>
</feature>
<dbReference type="PROSITE" id="PS00107">
    <property type="entry name" value="PROTEIN_KINASE_ATP"/>
    <property type="match status" value="1"/>
</dbReference>
<dbReference type="Gene3D" id="3.10.390.10">
    <property type="entry name" value="SAND domain-like"/>
    <property type="match status" value="1"/>
</dbReference>
<comment type="caution">
    <text evidence="9">The sequence shown here is derived from an EMBL/GenBank/DDBJ whole genome shotgun (WGS) entry which is preliminary data.</text>
</comment>
<feature type="domain" description="Protein kinase" evidence="6">
    <location>
        <begin position="241"/>
        <end position="506"/>
    </location>
</feature>
<dbReference type="SUPFAM" id="SSF56112">
    <property type="entry name" value="Protein kinase-like (PK-like)"/>
    <property type="match status" value="1"/>
</dbReference>
<protein>
    <submittedName>
        <fullName evidence="9">Uncharacterized protein</fullName>
    </submittedName>
</protein>
<dbReference type="PROSITE" id="PS51450">
    <property type="entry name" value="LRR"/>
    <property type="match status" value="2"/>
</dbReference>
<feature type="domain" description="ARID" evidence="8">
    <location>
        <begin position="748"/>
        <end position="845"/>
    </location>
</feature>
<dbReference type="InterPro" id="IPR010919">
    <property type="entry name" value="SAND-like_dom_sf"/>
</dbReference>
<dbReference type="SMART" id="SM01014">
    <property type="entry name" value="ARID"/>
    <property type="match status" value="1"/>
</dbReference>
<dbReference type="SMART" id="SM00364">
    <property type="entry name" value="LRR_BAC"/>
    <property type="match status" value="7"/>
</dbReference>
<evidence type="ECO:0000259" key="6">
    <source>
        <dbReference type="PROSITE" id="PS50011"/>
    </source>
</evidence>
<dbReference type="PROSITE" id="PS50864">
    <property type="entry name" value="SAND"/>
    <property type="match status" value="1"/>
</dbReference>
<proteinExistence type="predicted"/>
<dbReference type="Pfam" id="PF00560">
    <property type="entry name" value="LRR_1"/>
    <property type="match status" value="1"/>
</dbReference>
<evidence type="ECO:0000313" key="9">
    <source>
        <dbReference type="EMBL" id="KAK9840113.1"/>
    </source>
</evidence>
<keyword evidence="4" id="KW-0547">Nucleotide-binding</keyword>
<evidence type="ECO:0000256" key="1">
    <source>
        <dbReference type="ARBA" id="ARBA00004430"/>
    </source>
</evidence>
<dbReference type="SUPFAM" id="SSF63763">
    <property type="entry name" value="SAND domain-like"/>
    <property type="match status" value="1"/>
</dbReference>
<dbReference type="InterPro" id="IPR050216">
    <property type="entry name" value="LRR_domain-containing"/>
</dbReference>
<evidence type="ECO:0000313" key="10">
    <source>
        <dbReference type="Proteomes" id="UP001438707"/>
    </source>
</evidence>
<dbReference type="AlphaFoldDB" id="A0AAW1S1X4"/>
<feature type="compositionally biased region" description="Polar residues" evidence="5">
    <location>
        <begin position="635"/>
        <end position="645"/>
    </location>
</feature>
<dbReference type="InterPro" id="IPR000770">
    <property type="entry name" value="SAND_dom"/>
</dbReference>
<dbReference type="Pfam" id="PF00069">
    <property type="entry name" value="Pkinase"/>
    <property type="match status" value="1"/>
</dbReference>
<keyword evidence="2" id="KW-0433">Leucine-rich repeat</keyword>
<evidence type="ECO:0000259" key="8">
    <source>
        <dbReference type="PROSITE" id="PS51011"/>
    </source>
</evidence>
<dbReference type="Proteomes" id="UP001438707">
    <property type="component" value="Unassembled WGS sequence"/>
</dbReference>
<dbReference type="InterPro" id="IPR011009">
    <property type="entry name" value="Kinase-like_dom_sf"/>
</dbReference>
<dbReference type="Pfam" id="PF01342">
    <property type="entry name" value="SAND"/>
    <property type="match status" value="1"/>
</dbReference>
<dbReference type="CDD" id="cd16100">
    <property type="entry name" value="ARID"/>
    <property type="match status" value="1"/>
</dbReference>
<feature type="region of interest" description="Disordered" evidence="5">
    <location>
        <begin position="468"/>
        <end position="494"/>
    </location>
</feature>
<evidence type="ECO:0000256" key="2">
    <source>
        <dbReference type="ARBA" id="ARBA00022614"/>
    </source>
</evidence>
<sequence length="1027" mass="110671">MQAAKELVITDAGLDVLPEGLEKQCSQLVRVDLHGNKLQRLPTTICNHSNLTTLDLSSNQLIQLPDEIGGLQQLEDLDLAHNNITALPVSIGQLASLRLFNIMGNSLESLPESIGDLKQLYRLGLKSNKLKALPSSFGGLQALVELFATDNVLEQLPAEMGQLTSLVKLQLSFNHLQSLPREMGSLPNLELMRVAVNDIKDIPDSFSGLHKLAWFSLAGNPACATPRLPRSDIKALMPHDVPPEEVLGSGASGEVHASTYEGQAVAVKRFVSDISPDGHARDEIAVTCCIDHPNLINVIGMIAEPPSLVVGRVHGQQMAAKPNLQSLLRCRWASDCSFQLNYLLRVAHSTASALEYLHSLGICHGDVYAHNILPDAEGNAVLCDYGASFFYDKGPVPWEAQEVRAFGLFVNDMLARLGTPGFDQSRASPGMQRQWNQGNNVTAGQFGSPQNAVPGGLALLASPLVSSPSAASTTSGGTSFAYNTYPPPSESRPGDMPISSAIHAQVEAENPPAPGLGPLTRALSAPAGEAFLSRASDALKHLPDKLAIMCGTARGTLLTKRARILHEGMEISPTEFERVGGRATTKKWKTSVRLLEQDGQVGQTLGDWLQDHDLDMRGGQIFKAGERPVDRTGSPLASRQSSPIATASPAEILDHAGQRNLGMLPGDPTMGELPDEMPPPFDTDGLEMEEIDWGSMDHHELMAWTAQSMTANTNAHLFQNPPGVAMGRQAFITGQEPTKRQRVVQQALGTEERIVQMVEHLEGQRAEPPWGAFGNRSIPTLSGRVVDLKGLWRCCKQQGGFEQTCKDRKWPSIAKELGITGISNGGHMCRQHYKTYLLGVEQQQRLAARNAGLHAAAPLTDEGGHSSSHNVRLGDMGSTPAGLHVHNEMQIHGALPGQQGVDHLNLDMLPDPEPATLVSRSLSVPASGSSAAAHSLLEEGSIPGTSNEDAERFRSYLDGIPDGELPIDDQEHMPASQHSMQLAGQWQAQQFPGHSQQQPQQSNTSAVLEPSRMLRHSHSANAKIGPF</sequence>
<evidence type="ECO:0000256" key="5">
    <source>
        <dbReference type="SAM" id="MobiDB-lite"/>
    </source>
</evidence>
<feature type="domain" description="SAND" evidence="7">
    <location>
        <begin position="508"/>
        <end position="615"/>
    </location>
</feature>
<dbReference type="Pfam" id="PF01388">
    <property type="entry name" value="ARID"/>
    <property type="match status" value="1"/>
</dbReference>
<dbReference type="PROSITE" id="PS51011">
    <property type="entry name" value="ARID"/>
    <property type="match status" value="1"/>
</dbReference>
<dbReference type="SUPFAM" id="SSF46774">
    <property type="entry name" value="ARID-like"/>
    <property type="match status" value="1"/>
</dbReference>
<dbReference type="EMBL" id="JALJOS010000004">
    <property type="protein sequence ID" value="KAK9840113.1"/>
    <property type="molecule type" value="Genomic_DNA"/>
</dbReference>
<dbReference type="GO" id="GO:0005524">
    <property type="term" value="F:ATP binding"/>
    <property type="evidence" value="ECO:0007669"/>
    <property type="project" value="UniProtKB-UniRule"/>
</dbReference>
<gene>
    <name evidence="9" type="ORF">WJX74_003572</name>
</gene>
<dbReference type="Gene3D" id="3.30.200.20">
    <property type="entry name" value="Phosphorylase Kinase, domain 1"/>
    <property type="match status" value="1"/>
</dbReference>
<dbReference type="SMART" id="SM00258">
    <property type="entry name" value="SAND"/>
    <property type="match status" value="1"/>
</dbReference>
<dbReference type="InterPro" id="IPR000719">
    <property type="entry name" value="Prot_kinase_dom"/>
</dbReference>
<dbReference type="PANTHER" id="PTHR48051">
    <property type="match status" value="1"/>
</dbReference>
<dbReference type="InterPro" id="IPR036431">
    <property type="entry name" value="ARID_dom_sf"/>
</dbReference>
<dbReference type="InterPro" id="IPR055414">
    <property type="entry name" value="LRR_R13L4/SHOC2-like"/>
</dbReference>
<dbReference type="InterPro" id="IPR001611">
    <property type="entry name" value="Leu-rich_rpt"/>
</dbReference>
<dbReference type="Gene3D" id="3.80.10.10">
    <property type="entry name" value="Ribonuclease Inhibitor"/>
    <property type="match status" value="1"/>
</dbReference>
<keyword evidence="4" id="KW-0067">ATP-binding</keyword>
<feature type="compositionally biased region" description="Low complexity" evidence="5">
    <location>
        <begin position="468"/>
        <end position="479"/>
    </location>
</feature>
<dbReference type="Gene3D" id="1.10.150.60">
    <property type="entry name" value="ARID DNA-binding domain"/>
    <property type="match status" value="1"/>
</dbReference>
<dbReference type="SMART" id="SM00369">
    <property type="entry name" value="LRR_TYP"/>
    <property type="match status" value="7"/>
</dbReference>
<dbReference type="InterPro" id="IPR001606">
    <property type="entry name" value="ARID_dom"/>
</dbReference>
<dbReference type="Pfam" id="PF23598">
    <property type="entry name" value="LRR_14"/>
    <property type="match status" value="1"/>
</dbReference>
<dbReference type="SUPFAM" id="SSF52058">
    <property type="entry name" value="L domain-like"/>
    <property type="match status" value="1"/>
</dbReference>
<name>A0AAW1S1X4_9CHLO</name>
<dbReference type="GO" id="GO:0003677">
    <property type="term" value="F:DNA binding"/>
    <property type="evidence" value="ECO:0007669"/>
    <property type="project" value="InterPro"/>
</dbReference>
<feature type="compositionally biased region" description="Polar residues" evidence="5">
    <location>
        <begin position="976"/>
        <end position="986"/>
    </location>
</feature>
<feature type="binding site" evidence="4">
    <location>
        <position position="268"/>
    </location>
    <ligand>
        <name>ATP</name>
        <dbReference type="ChEBI" id="CHEBI:30616"/>
    </ligand>
</feature>
<feature type="region of interest" description="Disordered" evidence="5">
    <location>
        <begin position="625"/>
        <end position="646"/>
    </location>
</feature>
<keyword evidence="3" id="KW-0677">Repeat</keyword>
<feature type="compositionally biased region" description="Low complexity" evidence="5">
    <location>
        <begin position="987"/>
        <end position="1001"/>
    </location>
</feature>
<accession>A0AAW1S1X4</accession>